<feature type="compositionally biased region" description="Polar residues" evidence="1">
    <location>
        <begin position="17"/>
        <end position="26"/>
    </location>
</feature>
<evidence type="ECO:0000313" key="3">
    <source>
        <dbReference type="Proteomes" id="UP000054248"/>
    </source>
</evidence>
<evidence type="ECO:0000256" key="1">
    <source>
        <dbReference type="SAM" id="MobiDB-lite"/>
    </source>
</evidence>
<dbReference type="EMBL" id="KN824109">
    <property type="protein sequence ID" value="KIO15410.1"/>
    <property type="molecule type" value="Genomic_DNA"/>
</dbReference>
<feature type="region of interest" description="Disordered" evidence="1">
    <location>
        <begin position="1"/>
        <end position="54"/>
    </location>
</feature>
<reference evidence="2 3" key="1">
    <citation type="submission" date="2014-04" db="EMBL/GenBank/DDBJ databases">
        <authorList>
            <consortium name="DOE Joint Genome Institute"/>
            <person name="Kuo A."/>
            <person name="Girlanda M."/>
            <person name="Perotto S."/>
            <person name="Kohler A."/>
            <person name="Nagy L.G."/>
            <person name="Floudas D."/>
            <person name="Copeland A."/>
            <person name="Barry K.W."/>
            <person name="Cichocki N."/>
            <person name="Veneault-Fourrey C."/>
            <person name="LaButti K."/>
            <person name="Lindquist E.A."/>
            <person name="Lipzen A."/>
            <person name="Lundell T."/>
            <person name="Morin E."/>
            <person name="Murat C."/>
            <person name="Sun H."/>
            <person name="Tunlid A."/>
            <person name="Henrissat B."/>
            <person name="Grigoriev I.V."/>
            <person name="Hibbett D.S."/>
            <person name="Martin F."/>
            <person name="Nordberg H.P."/>
            <person name="Cantor M.N."/>
            <person name="Hua S.X."/>
        </authorList>
    </citation>
    <scope>NUCLEOTIDE SEQUENCE [LARGE SCALE GENOMIC DNA]</scope>
    <source>
        <strain evidence="2 3">MUT 4182</strain>
    </source>
</reference>
<organism evidence="2 3">
    <name type="scientific">Tulasnella calospora MUT 4182</name>
    <dbReference type="NCBI Taxonomy" id="1051891"/>
    <lineage>
        <taxon>Eukaryota</taxon>
        <taxon>Fungi</taxon>
        <taxon>Dikarya</taxon>
        <taxon>Basidiomycota</taxon>
        <taxon>Agaricomycotina</taxon>
        <taxon>Agaricomycetes</taxon>
        <taxon>Cantharellales</taxon>
        <taxon>Tulasnellaceae</taxon>
        <taxon>Tulasnella</taxon>
    </lineage>
</organism>
<evidence type="ECO:0000313" key="2">
    <source>
        <dbReference type="EMBL" id="KIO15410.1"/>
    </source>
</evidence>
<feature type="non-terminal residue" evidence="2">
    <location>
        <position position="54"/>
    </location>
</feature>
<proteinExistence type="predicted"/>
<name>A0A0C3PM71_9AGAM</name>
<sequence length="54" mass="6054">MEEMQGLVGNHPRPKKTSCSGSASVDQSHHGHLRNIPHHLHRSETPLTGITRRH</sequence>
<protein>
    <submittedName>
        <fullName evidence="2">Uncharacterized protein</fullName>
    </submittedName>
</protein>
<keyword evidence="3" id="KW-1185">Reference proteome</keyword>
<accession>A0A0C3PM71</accession>
<dbReference type="HOGENOM" id="CLU_3056307_0_0_1"/>
<dbReference type="Proteomes" id="UP000054248">
    <property type="component" value="Unassembled WGS sequence"/>
</dbReference>
<dbReference type="AlphaFoldDB" id="A0A0C3PM71"/>
<reference evidence="3" key="2">
    <citation type="submission" date="2015-01" db="EMBL/GenBank/DDBJ databases">
        <title>Evolutionary Origins and Diversification of the Mycorrhizal Mutualists.</title>
        <authorList>
            <consortium name="DOE Joint Genome Institute"/>
            <consortium name="Mycorrhizal Genomics Consortium"/>
            <person name="Kohler A."/>
            <person name="Kuo A."/>
            <person name="Nagy L.G."/>
            <person name="Floudas D."/>
            <person name="Copeland A."/>
            <person name="Barry K.W."/>
            <person name="Cichocki N."/>
            <person name="Veneault-Fourrey C."/>
            <person name="LaButti K."/>
            <person name="Lindquist E.A."/>
            <person name="Lipzen A."/>
            <person name="Lundell T."/>
            <person name="Morin E."/>
            <person name="Murat C."/>
            <person name="Riley R."/>
            <person name="Ohm R."/>
            <person name="Sun H."/>
            <person name="Tunlid A."/>
            <person name="Henrissat B."/>
            <person name="Grigoriev I.V."/>
            <person name="Hibbett D.S."/>
            <person name="Martin F."/>
        </authorList>
    </citation>
    <scope>NUCLEOTIDE SEQUENCE [LARGE SCALE GENOMIC DNA]</scope>
    <source>
        <strain evidence="3">MUT 4182</strain>
    </source>
</reference>
<gene>
    <name evidence="2" type="ORF">M407DRAFT_247242</name>
</gene>
<feature type="compositionally biased region" description="Basic residues" evidence="1">
    <location>
        <begin position="30"/>
        <end position="41"/>
    </location>
</feature>